<protein>
    <submittedName>
        <fullName evidence="2">NAD(P)-binding protein</fullName>
    </submittedName>
</protein>
<evidence type="ECO:0000313" key="3">
    <source>
        <dbReference type="Proteomes" id="UP000487350"/>
    </source>
</evidence>
<dbReference type="InterPro" id="IPR036188">
    <property type="entry name" value="FAD/NAD-bd_sf"/>
</dbReference>
<proteinExistence type="predicted"/>
<feature type="domain" description="Amine oxidase" evidence="1">
    <location>
        <begin position="14"/>
        <end position="289"/>
    </location>
</feature>
<evidence type="ECO:0000313" key="2">
    <source>
        <dbReference type="EMBL" id="MRD46351.1"/>
    </source>
</evidence>
<dbReference type="InterPro" id="IPR002937">
    <property type="entry name" value="Amino_oxidase"/>
</dbReference>
<comment type="caution">
    <text evidence="2">The sequence shown here is derived from an EMBL/GenBank/DDBJ whole genome shotgun (WGS) entry which is preliminary data.</text>
</comment>
<dbReference type="PANTHER" id="PTHR42923">
    <property type="entry name" value="PROTOPORPHYRINOGEN OXIDASE"/>
    <property type="match status" value="1"/>
</dbReference>
<dbReference type="Proteomes" id="UP000487350">
    <property type="component" value="Unassembled WGS sequence"/>
</dbReference>
<accession>A0A844B728</accession>
<evidence type="ECO:0000259" key="1">
    <source>
        <dbReference type="Pfam" id="PF01593"/>
    </source>
</evidence>
<name>A0A844B728_9BURK</name>
<dbReference type="OrthoDB" id="20837at2"/>
<reference evidence="2 3" key="1">
    <citation type="submission" date="2019-11" db="EMBL/GenBank/DDBJ databases">
        <title>Caenimonas koreensis gen. nov., sp. nov., isolated from activated sludge.</title>
        <authorList>
            <person name="Seung H.R."/>
        </authorList>
    </citation>
    <scope>NUCLEOTIDE SEQUENCE [LARGE SCALE GENOMIC DNA]</scope>
    <source>
        <strain evidence="2 3">EMB320</strain>
    </source>
</reference>
<dbReference type="RefSeq" id="WP_153583675.1">
    <property type="nucleotide sequence ID" value="NZ_WJBU01000002.1"/>
</dbReference>
<dbReference type="Gene3D" id="3.50.50.60">
    <property type="entry name" value="FAD/NAD(P)-binding domain"/>
    <property type="match status" value="1"/>
</dbReference>
<keyword evidence="3" id="KW-1185">Reference proteome</keyword>
<sequence length="432" mass="47692">MHSQLKIAVIGSGISGLSAAHLLRWNASVTLFEADARFGGHAHTVDLTLDGVTHGVDTGFLVYNERTYPGLIRLFAELGVTTVKSDMSFSVQVPGAMDGDDLEWSGTDLASVFSQKRNLLRPRFWAMLRDLLRFNSLATRLVRADLPDNDQPLGDFLRANRFGDELRDWYLLPMVGCIWSSPMSEVLKFPVGPLLRFCDNHGLLQIANRPQWFTVQGGSRQYVEKIIAGLPQARRSAAVREVVREPGRVLVKTDAGCESFDRVVIATHPDQALGLLADPTKQEAELLGAIRYQGNRAVLHTDASVLPSNPRAWAAWNYESAAHSPGDVCVHYLINKLQPLPWSKPVIVSLNPLRPIDPRCIVREFDYAHPILDGAAVRAQAQLQSLQGLHNTWYCGAWTGFGFHEDGLVSGQAAAKSLLLRSRMQEAAEASL</sequence>
<dbReference type="Gene3D" id="1.10.405.20">
    <property type="match status" value="1"/>
</dbReference>
<dbReference type="InterPro" id="IPR050464">
    <property type="entry name" value="Zeta_carotene_desat/Oxidored"/>
</dbReference>
<dbReference type="Gene3D" id="3.30.70.1990">
    <property type="match status" value="1"/>
</dbReference>
<dbReference type="GO" id="GO:0016491">
    <property type="term" value="F:oxidoreductase activity"/>
    <property type="evidence" value="ECO:0007669"/>
    <property type="project" value="InterPro"/>
</dbReference>
<gene>
    <name evidence="2" type="ORF">GHT07_03620</name>
</gene>
<dbReference type="SUPFAM" id="SSF51905">
    <property type="entry name" value="FAD/NAD(P)-binding domain"/>
    <property type="match status" value="1"/>
</dbReference>
<dbReference type="EMBL" id="WJBU01000002">
    <property type="protein sequence ID" value="MRD46351.1"/>
    <property type="molecule type" value="Genomic_DNA"/>
</dbReference>
<dbReference type="PANTHER" id="PTHR42923:SF17">
    <property type="entry name" value="AMINE OXIDASE DOMAIN-CONTAINING PROTEIN"/>
    <property type="match status" value="1"/>
</dbReference>
<dbReference type="AlphaFoldDB" id="A0A844B728"/>
<dbReference type="Pfam" id="PF01593">
    <property type="entry name" value="Amino_oxidase"/>
    <property type="match status" value="1"/>
</dbReference>
<organism evidence="2 3">
    <name type="scientific">Caenimonas koreensis DSM 17982</name>
    <dbReference type="NCBI Taxonomy" id="1121255"/>
    <lineage>
        <taxon>Bacteria</taxon>
        <taxon>Pseudomonadati</taxon>
        <taxon>Pseudomonadota</taxon>
        <taxon>Betaproteobacteria</taxon>
        <taxon>Burkholderiales</taxon>
        <taxon>Comamonadaceae</taxon>
        <taxon>Caenimonas</taxon>
    </lineage>
</organism>